<dbReference type="OrthoDB" id="5448848at2"/>
<name>A0A2S4S102_CITAM</name>
<organism evidence="1 2">
    <name type="scientific">Citrobacter amalonaticus</name>
    <dbReference type="NCBI Taxonomy" id="35703"/>
    <lineage>
        <taxon>Bacteria</taxon>
        <taxon>Pseudomonadati</taxon>
        <taxon>Pseudomonadota</taxon>
        <taxon>Gammaproteobacteria</taxon>
        <taxon>Enterobacterales</taxon>
        <taxon>Enterobacteriaceae</taxon>
        <taxon>Citrobacter</taxon>
    </lineage>
</organism>
<protein>
    <submittedName>
        <fullName evidence="1">SsrAB-activated protein</fullName>
    </submittedName>
</protein>
<dbReference type="AlphaFoldDB" id="A0A2S4S102"/>
<sequence>MAKTLLRSGNLDDYQAVGGGGQAVFNSALQIRETLRLRKQQAMVDCLAIPQINDSGDRVDWYSPVDGSVIAWKAADEESRLRALRVLSGILDSTAALSRKSLQSGKTSQQRFGSLLEKTIQFPGENHVFLVGGCPVITFWGFVHLNESVRDDVLDCLRVSEMPEPVVTEAEPEPVEPARPEVSFAQADAPLLVARSEPVHVTDPDIIPPPAAPVSDEIAPPKAAKTPRRIPLWSLPVAAVIIAAVAAPLLWKQDAVVAEEISAVSPDIIAKAEMKPLPQLFASLPLHQAEVSPAVKKEKPIDEPVVIAAIAKDALVMDAGQMKAGTTRFLNGNWRVNVDVKDPVSGKAPSLRYQIQNNKGAARVVHGDNIVCRADVFSGLHQTGELMIKSRGNARCTDGSRYPMPEITCKAGTNDVAVCSARYDAHAEVPLTIKKIGA</sequence>
<dbReference type="EMBL" id="PQLX01000001">
    <property type="protein sequence ID" value="POU67567.1"/>
    <property type="molecule type" value="Genomic_DNA"/>
</dbReference>
<dbReference type="NCBIfam" id="NF040486">
    <property type="entry name" value="SrfA_fam"/>
    <property type="match status" value="1"/>
</dbReference>
<reference evidence="1 2" key="1">
    <citation type="submission" date="2018-01" db="EMBL/GenBank/DDBJ databases">
        <title>Complete genome sequences of 14 Citrobacter spp. isolated from plant in Canada.</title>
        <authorList>
            <person name="Bhandare S.G."/>
            <person name="Colavecchio A."/>
            <person name="Jeukens J."/>
            <person name="Emond-Rheault J.-G."/>
            <person name="Freschi L."/>
            <person name="Hamel J."/>
            <person name="Kukavica-Ibrulj I."/>
            <person name="Levesque R."/>
            <person name="Goodridge L."/>
        </authorList>
    </citation>
    <scope>NUCLEOTIDE SEQUENCE [LARGE SCALE GENOMIC DNA]</scope>
    <source>
        <strain evidence="1 2">S1285</strain>
    </source>
</reference>
<proteinExistence type="predicted"/>
<dbReference type="InterPro" id="IPR047774">
    <property type="entry name" value="SrfA-like"/>
</dbReference>
<evidence type="ECO:0000313" key="1">
    <source>
        <dbReference type="EMBL" id="POU67567.1"/>
    </source>
</evidence>
<gene>
    <name evidence="1" type="ORF">C3430_00210</name>
</gene>
<comment type="caution">
    <text evidence="1">The sequence shown here is derived from an EMBL/GenBank/DDBJ whole genome shotgun (WGS) entry which is preliminary data.</text>
</comment>
<dbReference type="Proteomes" id="UP000237003">
    <property type="component" value="Unassembled WGS sequence"/>
</dbReference>
<dbReference type="RefSeq" id="WP_103779481.1">
    <property type="nucleotide sequence ID" value="NZ_PQLX01000001.1"/>
</dbReference>
<evidence type="ECO:0000313" key="2">
    <source>
        <dbReference type="Proteomes" id="UP000237003"/>
    </source>
</evidence>
<accession>A0A2S4S102</accession>